<evidence type="ECO:0000313" key="3">
    <source>
        <dbReference type="Proteomes" id="UP000789759"/>
    </source>
</evidence>
<evidence type="ECO:0000259" key="1">
    <source>
        <dbReference type="Pfam" id="PF13837"/>
    </source>
</evidence>
<organism evidence="2 3">
    <name type="scientific">Cetraspora pellucida</name>
    <dbReference type="NCBI Taxonomy" id="1433469"/>
    <lineage>
        <taxon>Eukaryota</taxon>
        <taxon>Fungi</taxon>
        <taxon>Fungi incertae sedis</taxon>
        <taxon>Mucoromycota</taxon>
        <taxon>Glomeromycotina</taxon>
        <taxon>Glomeromycetes</taxon>
        <taxon>Diversisporales</taxon>
        <taxon>Gigasporaceae</taxon>
        <taxon>Cetraspora</taxon>
    </lineage>
</organism>
<dbReference type="Pfam" id="PF13837">
    <property type="entry name" value="Myb_DNA-bind_4"/>
    <property type="match status" value="1"/>
</dbReference>
<keyword evidence="3" id="KW-1185">Reference proteome</keyword>
<sequence>MWTNDQLHLLIAERRNRNAKYHNIPGSSRVSFWNNIANIINERFSTNYTGYQCKSKFQNLVRDHTLMCQYMTGNRAECRTRTGFDQIHNVNAFSRRREERRRNHTSPPTYEEVSSMINISHHETTNRDNVSNVNDANGNSDYNTNDIGRNLDNVTYLSLPNLANTTSTPNIFASQNDSNISMPDIGGSQPSCMKI</sequence>
<dbReference type="EMBL" id="CAJVQA010000088">
    <property type="protein sequence ID" value="CAG8455061.1"/>
    <property type="molecule type" value="Genomic_DNA"/>
</dbReference>
<feature type="domain" description="Myb/SANT-like DNA-binding" evidence="1">
    <location>
        <begin position="2"/>
        <end position="88"/>
    </location>
</feature>
<dbReference type="Gene3D" id="1.10.10.60">
    <property type="entry name" value="Homeodomain-like"/>
    <property type="match status" value="1"/>
</dbReference>
<protein>
    <submittedName>
        <fullName evidence="2">8471_t:CDS:1</fullName>
    </submittedName>
</protein>
<name>A0A9N8YXW6_9GLOM</name>
<dbReference type="Proteomes" id="UP000789759">
    <property type="component" value="Unassembled WGS sequence"/>
</dbReference>
<proteinExistence type="predicted"/>
<gene>
    <name evidence="2" type="ORF">CPELLU_LOCUS344</name>
</gene>
<accession>A0A9N8YXW6</accession>
<dbReference type="AlphaFoldDB" id="A0A9N8YXW6"/>
<reference evidence="2" key="1">
    <citation type="submission" date="2021-06" db="EMBL/GenBank/DDBJ databases">
        <authorList>
            <person name="Kallberg Y."/>
            <person name="Tangrot J."/>
            <person name="Rosling A."/>
        </authorList>
    </citation>
    <scope>NUCLEOTIDE SEQUENCE</scope>
    <source>
        <strain evidence="2">FL966</strain>
    </source>
</reference>
<comment type="caution">
    <text evidence="2">The sequence shown here is derived from an EMBL/GenBank/DDBJ whole genome shotgun (WGS) entry which is preliminary data.</text>
</comment>
<dbReference type="InterPro" id="IPR044822">
    <property type="entry name" value="Myb_DNA-bind_4"/>
</dbReference>
<dbReference type="OrthoDB" id="2426857at2759"/>
<evidence type="ECO:0000313" key="2">
    <source>
        <dbReference type="EMBL" id="CAG8455061.1"/>
    </source>
</evidence>